<evidence type="ECO:0000313" key="8">
    <source>
        <dbReference type="EMBL" id="KKN60527.1"/>
    </source>
</evidence>
<dbReference type="GO" id="GO:0015944">
    <property type="term" value="P:formate oxidation"/>
    <property type="evidence" value="ECO:0007669"/>
    <property type="project" value="TreeGrafter"/>
</dbReference>
<dbReference type="GO" id="GO:0009061">
    <property type="term" value="P:anaerobic respiration"/>
    <property type="evidence" value="ECO:0007669"/>
    <property type="project" value="TreeGrafter"/>
</dbReference>
<gene>
    <name evidence="8" type="ORF">LCGC14_0531060</name>
</gene>
<dbReference type="SUPFAM" id="SSF81342">
    <property type="entry name" value="Transmembrane di-heme cytochromes"/>
    <property type="match status" value="1"/>
</dbReference>
<dbReference type="GO" id="GO:0009055">
    <property type="term" value="F:electron transfer activity"/>
    <property type="evidence" value="ECO:0007669"/>
    <property type="project" value="InterPro"/>
</dbReference>
<name>A0A0F9SE00_9ZZZZ</name>
<evidence type="ECO:0000256" key="6">
    <source>
        <dbReference type="SAM" id="Phobius"/>
    </source>
</evidence>
<dbReference type="EMBL" id="LAZR01000693">
    <property type="protein sequence ID" value="KKN60527.1"/>
    <property type="molecule type" value="Genomic_DNA"/>
</dbReference>
<reference evidence="8" key="1">
    <citation type="journal article" date="2015" name="Nature">
        <title>Complex archaea that bridge the gap between prokaryotes and eukaryotes.</title>
        <authorList>
            <person name="Spang A."/>
            <person name="Saw J.H."/>
            <person name="Jorgensen S.L."/>
            <person name="Zaremba-Niedzwiedzka K."/>
            <person name="Martijn J."/>
            <person name="Lind A.E."/>
            <person name="van Eijk R."/>
            <person name="Schleper C."/>
            <person name="Guy L."/>
            <person name="Ettema T.J."/>
        </authorList>
    </citation>
    <scope>NUCLEOTIDE SEQUENCE</scope>
</reference>
<feature type="transmembrane region" description="Helical" evidence="6">
    <location>
        <begin position="39"/>
        <end position="59"/>
    </location>
</feature>
<keyword evidence="4 6" id="KW-1133">Transmembrane helix</keyword>
<evidence type="ECO:0000256" key="5">
    <source>
        <dbReference type="ARBA" id="ARBA00023136"/>
    </source>
</evidence>
<keyword evidence="5 6" id="KW-0472">Membrane</keyword>
<keyword evidence="2" id="KW-1003">Cell membrane</keyword>
<dbReference type="Pfam" id="PF01292">
    <property type="entry name" value="Ni_hydr_CYTB"/>
    <property type="match status" value="1"/>
</dbReference>
<evidence type="ECO:0000256" key="1">
    <source>
        <dbReference type="ARBA" id="ARBA00004651"/>
    </source>
</evidence>
<evidence type="ECO:0000256" key="3">
    <source>
        <dbReference type="ARBA" id="ARBA00022692"/>
    </source>
</evidence>
<accession>A0A0F9SE00</accession>
<evidence type="ECO:0000256" key="4">
    <source>
        <dbReference type="ARBA" id="ARBA00022989"/>
    </source>
</evidence>
<organism evidence="8">
    <name type="scientific">marine sediment metagenome</name>
    <dbReference type="NCBI Taxonomy" id="412755"/>
    <lineage>
        <taxon>unclassified sequences</taxon>
        <taxon>metagenomes</taxon>
        <taxon>ecological metagenomes</taxon>
    </lineage>
</organism>
<dbReference type="GO" id="GO:0022904">
    <property type="term" value="P:respiratory electron transport chain"/>
    <property type="evidence" value="ECO:0007669"/>
    <property type="project" value="InterPro"/>
</dbReference>
<dbReference type="InterPro" id="IPR051817">
    <property type="entry name" value="FDH_cytochrome_b556_subunit"/>
</dbReference>
<dbReference type="InterPro" id="IPR016174">
    <property type="entry name" value="Di-haem_cyt_TM"/>
</dbReference>
<feature type="transmembrane region" description="Helical" evidence="6">
    <location>
        <begin position="201"/>
        <end position="224"/>
    </location>
</feature>
<protein>
    <recommendedName>
        <fullName evidence="7">Cytochrome b561 bacterial/Ni-hydrogenase domain-containing protein</fullName>
    </recommendedName>
</protein>
<dbReference type="PANTHER" id="PTHR30074">
    <property type="entry name" value="FORMATE DEHYDROGENASE, NITRATE-INDUCIBLE, CYTOCHROME B556 FDN SUBUNIT"/>
    <property type="match status" value="1"/>
</dbReference>
<feature type="transmembrane region" description="Helical" evidence="6">
    <location>
        <begin position="79"/>
        <end position="101"/>
    </location>
</feature>
<dbReference type="InterPro" id="IPR011577">
    <property type="entry name" value="Cyt_b561_bac/Ni-Hgenase"/>
</dbReference>
<evidence type="ECO:0000256" key="2">
    <source>
        <dbReference type="ARBA" id="ARBA00022475"/>
    </source>
</evidence>
<dbReference type="GO" id="GO:0009326">
    <property type="term" value="C:formate dehydrogenase complex"/>
    <property type="evidence" value="ECO:0007669"/>
    <property type="project" value="TreeGrafter"/>
</dbReference>
<keyword evidence="3 6" id="KW-0812">Transmembrane</keyword>
<feature type="domain" description="Cytochrome b561 bacterial/Ni-hydrogenase" evidence="7">
    <location>
        <begin position="30"/>
        <end position="229"/>
    </location>
</feature>
<comment type="subcellular location">
    <subcellularLocation>
        <location evidence="1">Cell membrane</location>
        <topology evidence="1">Multi-pass membrane protein</topology>
    </subcellularLocation>
</comment>
<dbReference type="GO" id="GO:0005886">
    <property type="term" value="C:plasma membrane"/>
    <property type="evidence" value="ECO:0007669"/>
    <property type="project" value="UniProtKB-SubCell"/>
</dbReference>
<dbReference type="AlphaFoldDB" id="A0A0F9SE00"/>
<dbReference type="GO" id="GO:0036397">
    <property type="term" value="F:formate dehydrogenase (quinone) activity"/>
    <property type="evidence" value="ECO:0007669"/>
    <property type="project" value="TreeGrafter"/>
</dbReference>
<sequence>MSSEKKGLKNNMNALSKEKFLIRDDEIFMRMNLAERIQHFILIITFLILIVTGLPLLFYNIKFLKSLFSIEQSFYTRGILHRAAAVAMILNLIWHTLYTVFTSRGRNNFKEMIPKFKDLKDAFKIFWHNTGLTRFLYRRGILKKFFASHPYWLFEKPPKYGRYNFIEKFEYWAVGWGSVVMIISGFFMWNVELSLSIFPLWAHNIFIILHGYEAILAFLAVIIWHMYNVHLNPESFPMSKIWVNGKITGKELRILHPLEYKKILENRMKADQSNQRE</sequence>
<dbReference type="Gene3D" id="1.20.950.20">
    <property type="entry name" value="Transmembrane di-heme cytochromes, Chain C"/>
    <property type="match status" value="1"/>
</dbReference>
<proteinExistence type="predicted"/>
<comment type="caution">
    <text evidence="8">The sequence shown here is derived from an EMBL/GenBank/DDBJ whole genome shotgun (WGS) entry which is preliminary data.</text>
</comment>
<evidence type="ECO:0000259" key="7">
    <source>
        <dbReference type="Pfam" id="PF01292"/>
    </source>
</evidence>
<dbReference type="PANTHER" id="PTHR30074:SF5">
    <property type="entry name" value="FORMATE DEHYDROGENASE, NITRATE-INDUCIBLE, CYTOCHROME B556(FDN) SUBUNIT"/>
    <property type="match status" value="1"/>
</dbReference>
<feature type="transmembrane region" description="Helical" evidence="6">
    <location>
        <begin position="169"/>
        <end position="189"/>
    </location>
</feature>